<evidence type="ECO:0000256" key="6">
    <source>
        <dbReference type="ARBA" id="ARBA00022878"/>
    </source>
</evidence>
<name>A0A6V7URN1_MELEN</name>
<dbReference type="Pfam" id="PF13417">
    <property type="entry name" value="GST_N_3"/>
    <property type="match status" value="1"/>
</dbReference>
<comment type="similarity">
    <text evidence="4">Belongs to the GST superfamily. Zeta family.</text>
</comment>
<proteinExistence type="inferred from homology"/>
<keyword evidence="6" id="KW-0828">Tyrosine catabolism</keyword>
<dbReference type="FunFam" id="1.20.1050.10:FF:000010">
    <property type="entry name" value="Maleylacetoacetate isomerase isoform 1"/>
    <property type="match status" value="1"/>
</dbReference>
<comment type="caution">
    <text evidence="10">The sequence shown here is derived from an EMBL/GenBank/DDBJ whole genome shotgun (WGS) entry which is preliminary data.</text>
</comment>
<evidence type="ECO:0000259" key="8">
    <source>
        <dbReference type="PROSITE" id="PS50404"/>
    </source>
</evidence>
<dbReference type="InterPro" id="IPR034330">
    <property type="entry name" value="GST_Zeta_C"/>
</dbReference>
<dbReference type="SFLD" id="SFLDS00019">
    <property type="entry name" value="Glutathione_Transferase_(cytos"/>
    <property type="match status" value="1"/>
</dbReference>
<dbReference type="OrthoDB" id="202840at2759"/>
<dbReference type="PANTHER" id="PTHR42673:SF4">
    <property type="entry name" value="MALEYLACETOACETATE ISOMERASE"/>
    <property type="match status" value="1"/>
</dbReference>
<keyword evidence="7" id="KW-0585">Phenylalanine catabolism</keyword>
<dbReference type="InterPro" id="IPR010987">
    <property type="entry name" value="Glutathione-S-Trfase_C-like"/>
</dbReference>
<dbReference type="PANTHER" id="PTHR42673">
    <property type="entry name" value="MALEYLACETOACETATE ISOMERASE"/>
    <property type="match status" value="1"/>
</dbReference>
<feature type="domain" description="GST C-terminal" evidence="9">
    <location>
        <begin position="89"/>
        <end position="212"/>
    </location>
</feature>
<dbReference type="NCBIfam" id="TIGR01262">
    <property type="entry name" value="maiA"/>
    <property type="match status" value="1"/>
</dbReference>
<evidence type="ECO:0000256" key="1">
    <source>
        <dbReference type="ARBA" id="ARBA00001622"/>
    </source>
</evidence>
<dbReference type="AlphaFoldDB" id="A0A6V7URN1"/>
<accession>A0A6V7URN1</accession>
<dbReference type="GO" id="GO:0005739">
    <property type="term" value="C:mitochondrion"/>
    <property type="evidence" value="ECO:0007669"/>
    <property type="project" value="TreeGrafter"/>
</dbReference>
<dbReference type="InterPro" id="IPR040079">
    <property type="entry name" value="Glutathione_S-Trfase"/>
</dbReference>
<gene>
    <name evidence="10" type="ORF">MENT_LOCUS16472</name>
</gene>
<dbReference type="InterPro" id="IPR005955">
    <property type="entry name" value="GST_Zeta"/>
</dbReference>
<comment type="cofactor">
    <cofactor evidence="2">
        <name>glutathione</name>
        <dbReference type="ChEBI" id="CHEBI:57925"/>
    </cofactor>
</comment>
<protein>
    <recommendedName>
        <fullName evidence="5">maleylacetoacetate isomerase</fullName>
        <ecNumber evidence="5">5.2.1.2</ecNumber>
    </recommendedName>
</protein>
<evidence type="ECO:0000259" key="9">
    <source>
        <dbReference type="PROSITE" id="PS50405"/>
    </source>
</evidence>
<dbReference type="InterPro" id="IPR036282">
    <property type="entry name" value="Glutathione-S-Trfase_C_sf"/>
</dbReference>
<dbReference type="InterPro" id="IPR004045">
    <property type="entry name" value="Glutathione_S-Trfase_N"/>
</dbReference>
<evidence type="ECO:0000256" key="7">
    <source>
        <dbReference type="ARBA" id="ARBA00023232"/>
    </source>
</evidence>
<dbReference type="Proteomes" id="UP000580250">
    <property type="component" value="Unassembled WGS sequence"/>
</dbReference>
<dbReference type="EC" id="5.2.1.2" evidence="5"/>
<dbReference type="InterPro" id="IPR034333">
    <property type="entry name" value="GST_Zeta_N"/>
</dbReference>
<dbReference type="UniPathway" id="UPA00139">
    <property type="reaction ID" value="UER00340"/>
</dbReference>
<dbReference type="CDD" id="cd03191">
    <property type="entry name" value="GST_C_Zeta"/>
    <property type="match status" value="1"/>
</dbReference>
<dbReference type="GO" id="GO:0004364">
    <property type="term" value="F:glutathione transferase activity"/>
    <property type="evidence" value="ECO:0007669"/>
    <property type="project" value="TreeGrafter"/>
</dbReference>
<dbReference type="SUPFAM" id="SSF47616">
    <property type="entry name" value="GST C-terminal domain-like"/>
    <property type="match status" value="1"/>
</dbReference>
<dbReference type="Gene3D" id="3.40.30.10">
    <property type="entry name" value="Glutaredoxin"/>
    <property type="match status" value="1"/>
</dbReference>
<dbReference type="SFLD" id="SFLDG00358">
    <property type="entry name" value="Main_(cytGST)"/>
    <property type="match status" value="1"/>
</dbReference>
<sequence>MSSTTPVLYSYWRSSCSWRVRIALNLKGIKYEQKTINLLKGEQIKDEEHLPFALVPAFNYNNFLLSESLAIIEFLEEKFPNSPSLLPGTVEDKARIRALSLQIVANTQPLQNLFVLEYLSEDANKRKEWAKHWIEKSFKNLDRELAKYSGGKYSYGDLPTILDCCIPPQVFNAKRFGVNMEEFPTIAKIDKFLATLPEFKLAHANNQPDTPEGEKKI</sequence>
<dbReference type="CDD" id="cd03042">
    <property type="entry name" value="GST_N_Zeta"/>
    <property type="match status" value="1"/>
</dbReference>
<dbReference type="EMBL" id="CAJEWN010000102">
    <property type="protein sequence ID" value="CAD2164247.1"/>
    <property type="molecule type" value="Genomic_DNA"/>
</dbReference>
<dbReference type="GO" id="GO:0006749">
    <property type="term" value="P:glutathione metabolic process"/>
    <property type="evidence" value="ECO:0007669"/>
    <property type="project" value="TreeGrafter"/>
</dbReference>
<comment type="catalytic activity">
    <reaction evidence="1">
        <text>4-maleylacetoacetate = 4-fumarylacetoacetate</text>
        <dbReference type="Rhea" id="RHEA:14817"/>
        <dbReference type="ChEBI" id="CHEBI:17105"/>
        <dbReference type="ChEBI" id="CHEBI:18034"/>
        <dbReference type="EC" id="5.2.1.2"/>
    </reaction>
</comment>
<evidence type="ECO:0000256" key="2">
    <source>
        <dbReference type="ARBA" id="ARBA00001955"/>
    </source>
</evidence>
<evidence type="ECO:0000313" key="11">
    <source>
        <dbReference type="Proteomes" id="UP000580250"/>
    </source>
</evidence>
<reference evidence="10 11" key="1">
    <citation type="submission" date="2020-08" db="EMBL/GenBank/DDBJ databases">
        <authorList>
            <person name="Koutsovoulos G."/>
            <person name="Danchin GJ E."/>
        </authorList>
    </citation>
    <scope>NUCLEOTIDE SEQUENCE [LARGE SCALE GENOMIC DNA]</scope>
</reference>
<evidence type="ECO:0000256" key="3">
    <source>
        <dbReference type="ARBA" id="ARBA00004671"/>
    </source>
</evidence>
<dbReference type="PROSITE" id="PS50405">
    <property type="entry name" value="GST_CTER"/>
    <property type="match status" value="1"/>
</dbReference>
<evidence type="ECO:0000256" key="5">
    <source>
        <dbReference type="ARBA" id="ARBA00013199"/>
    </source>
</evidence>
<dbReference type="GO" id="GO:0006559">
    <property type="term" value="P:L-phenylalanine catabolic process"/>
    <property type="evidence" value="ECO:0007669"/>
    <property type="project" value="UniProtKB-UniPathway"/>
</dbReference>
<dbReference type="InterPro" id="IPR036249">
    <property type="entry name" value="Thioredoxin-like_sf"/>
</dbReference>
<feature type="domain" description="GST N-terminal" evidence="8">
    <location>
        <begin position="4"/>
        <end position="83"/>
    </location>
</feature>
<dbReference type="GO" id="GO:0016034">
    <property type="term" value="F:maleylacetoacetate isomerase activity"/>
    <property type="evidence" value="ECO:0007669"/>
    <property type="project" value="UniProtKB-EC"/>
</dbReference>
<comment type="pathway">
    <text evidence="3">Amino-acid degradation; L-phenylalanine degradation; acetoacetate and fumarate from L-phenylalanine: step 5/6.</text>
</comment>
<dbReference type="GO" id="GO:0006572">
    <property type="term" value="P:L-tyrosine catabolic process"/>
    <property type="evidence" value="ECO:0007669"/>
    <property type="project" value="UniProtKB-KW"/>
</dbReference>
<dbReference type="Gene3D" id="1.20.1050.10">
    <property type="match status" value="1"/>
</dbReference>
<evidence type="ECO:0000313" key="10">
    <source>
        <dbReference type="EMBL" id="CAD2164247.1"/>
    </source>
</evidence>
<evidence type="ECO:0000256" key="4">
    <source>
        <dbReference type="ARBA" id="ARBA00010007"/>
    </source>
</evidence>
<dbReference type="SUPFAM" id="SSF52833">
    <property type="entry name" value="Thioredoxin-like"/>
    <property type="match status" value="1"/>
</dbReference>
<organism evidence="10 11">
    <name type="scientific">Meloidogyne enterolobii</name>
    <name type="common">Root-knot nematode worm</name>
    <name type="synonym">Meloidogyne mayaguensis</name>
    <dbReference type="NCBI Taxonomy" id="390850"/>
    <lineage>
        <taxon>Eukaryota</taxon>
        <taxon>Metazoa</taxon>
        <taxon>Ecdysozoa</taxon>
        <taxon>Nematoda</taxon>
        <taxon>Chromadorea</taxon>
        <taxon>Rhabditida</taxon>
        <taxon>Tylenchina</taxon>
        <taxon>Tylenchomorpha</taxon>
        <taxon>Tylenchoidea</taxon>
        <taxon>Meloidogynidae</taxon>
        <taxon>Meloidogyninae</taxon>
        <taxon>Meloidogyne</taxon>
    </lineage>
</organism>
<dbReference type="PROSITE" id="PS50404">
    <property type="entry name" value="GST_NTER"/>
    <property type="match status" value="1"/>
</dbReference>